<dbReference type="OrthoDB" id="9790331at2"/>
<dbReference type="Proteomes" id="UP000248863">
    <property type="component" value="Unassembled WGS sequence"/>
</dbReference>
<proteinExistence type="predicted"/>
<dbReference type="InterPro" id="IPR011576">
    <property type="entry name" value="Pyridox_Oxase_N"/>
</dbReference>
<gene>
    <name evidence="2" type="ORF">CH338_24135</name>
</gene>
<dbReference type="PANTHER" id="PTHR42815:SF2">
    <property type="entry name" value="FAD-BINDING, PUTATIVE (AFU_ORTHOLOGUE AFUA_6G07600)-RELATED"/>
    <property type="match status" value="1"/>
</dbReference>
<protein>
    <submittedName>
        <fullName evidence="2">Pyridoxamine 5-phosphate oxidase</fullName>
    </submittedName>
</protein>
<dbReference type="Pfam" id="PF01243">
    <property type="entry name" value="PNPOx_N"/>
    <property type="match status" value="1"/>
</dbReference>
<dbReference type="AlphaFoldDB" id="A0A327K514"/>
<dbReference type="Gene3D" id="2.30.110.10">
    <property type="entry name" value="Electron Transport, Fmn-binding Protein, Chain A"/>
    <property type="match status" value="1"/>
</dbReference>
<reference evidence="2 3" key="1">
    <citation type="submission" date="2017-07" db="EMBL/GenBank/DDBJ databases">
        <title>Draft Genome Sequences of Select Purple Nonsulfur Bacteria.</title>
        <authorList>
            <person name="Lasarre B."/>
            <person name="Mckinlay J.B."/>
        </authorList>
    </citation>
    <scope>NUCLEOTIDE SEQUENCE [LARGE SCALE GENOMIC DNA]</scope>
    <source>
        <strain evidence="2 3">DSM 11907</strain>
    </source>
</reference>
<dbReference type="PANTHER" id="PTHR42815">
    <property type="entry name" value="FAD-BINDING, PUTATIVE (AFU_ORTHOLOGUE AFUA_6G07600)-RELATED"/>
    <property type="match status" value="1"/>
</dbReference>
<feature type="domain" description="Pyridoxamine 5'-phosphate oxidase N-terminal" evidence="1">
    <location>
        <begin position="47"/>
        <end position="143"/>
    </location>
</feature>
<evidence type="ECO:0000313" key="3">
    <source>
        <dbReference type="Proteomes" id="UP000248863"/>
    </source>
</evidence>
<organism evidence="2 3">
    <name type="scientific">Rhodoplanes elegans</name>
    <dbReference type="NCBI Taxonomy" id="29408"/>
    <lineage>
        <taxon>Bacteria</taxon>
        <taxon>Pseudomonadati</taxon>
        <taxon>Pseudomonadota</taxon>
        <taxon>Alphaproteobacteria</taxon>
        <taxon>Hyphomicrobiales</taxon>
        <taxon>Nitrobacteraceae</taxon>
        <taxon>Rhodoplanes</taxon>
    </lineage>
</organism>
<sequence>MSNHYLEIAATPAVKAAQAHYGSAAQWARVGERRRADGETHPDRLGEAERDFIAARDGFYLASVSETGWPYVQFRGGPVGFLKSVDETTLGFADFRGNRQYITTGNVQANDRVSLFLMDYAHQRRLKIFGRMRVVDAESDPDLTARLAVPGYPGRIERLVLITVEAFDWNCPQHITARFTEAELQAVLEPVRNEVAALRRENDRLRRVLHSREQGRDEDAAGSP</sequence>
<dbReference type="SUPFAM" id="SSF50475">
    <property type="entry name" value="FMN-binding split barrel"/>
    <property type="match status" value="1"/>
</dbReference>
<evidence type="ECO:0000313" key="2">
    <source>
        <dbReference type="EMBL" id="RAI32452.1"/>
    </source>
</evidence>
<dbReference type="RefSeq" id="WP_111359622.1">
    <property type="nucleotide sequence ID" value="NZ_NHSK01000064.1"/>
</dbReference>
<accession>A0A327K514</accession>
<keyword evidence="3" id="KW-1185">Reference proteome</keyword>
<evidence type="ECO:0000259" key="1">
    <source>
        <dbReference type="Pfam" id="PF01243"/>
    </source>
</evidence>
<dbReference type="EMBL" id="NPEU01000424">
    <property type="protein sequence ID" value="RAI32452.1"/>
    <property type="molecule type" value="Genomic_DNA"/>
</dbReference>
<comment type="caution">
    <text evidence="2">The sequence shown here is derived from an EMBL/GenBank/DDBJ whole genome shotgun (WGS) entry which is preliminary data.</text>
</comment>
<dbReference type="InterPro" id="IPR012349">
    <property type="entry name" value="Split_barrel_FMN-bd"/>
</dbReference>
<name>A0A327K514_9BRAD</name>